<feature type="compositionally biased region" description="Basic and acidic residues" evidence="1">
    <location>
        <begin position="473"/>
        <end position="483"/>
    </location>
</feature>
<feature type="compositionally biased region" description="Basic and acidic residues" evidence="1">
    <location>
        <begin position="107"/>
        <end position="121"/>
    </location>
</feature>
<evidence type="ECO:0000256" key="1">
    <source>
        <dbReference type="SAM" id="MobiDB-lite"/>
    </source>
</evidence>
<protein>
    <submittedName>
        <fullName evidence="2">Uncharacterized protein</fullName>
    </submittedName>
</protein>
<dbReference type="EMBL" id="KQ964252">
    <property type="protein sequence ID" value="KXJ90491.1"/>
    <property type="molecule type" value="Genomic_DNA"/>
</dbReference>
<proteinExistence type="predicted"/>
<gene>
    <name evidence="2" type="ORF">Micbo1qcDRAFT_164077</name>
</gene>
<dbReference type="InParanoid" id="A0A136IZU3"/>
<feature type="region of interest" description="Disordered" evidence="1">
    <location>
        <begin position="168"/>
        <end position="229"/>
    </location>
</feature>
<organism evidence="2 3">
    <name type="scientific">Microdochium bolleyi</name>
    <dbReference type="NCBI Taxonomy" id="196109"/>
    <lineage>
        <taxon>Eukaryota</taxon>
        <taxon>Fungi</taxon>
        <taxon>Dikarya</taxon>
        <taxon>Ascomycota</taxon>
        <taxon>Pezizomycotina</taxon>
        <taxon>Sordariomycetes</taxon>
        <taxon>Xylariomycetidae</taxon>
        <taxon>Xylariales</taxon>
        <taxon>Microdochiaceae</taxon>
        <taxon>Microdochium</taxon>
    </lineage>
</organism>
<dbReference type="OrthoDB" id="5367052at2759"/>
<feature type="compositionally biased region" description="Pro residues" evidence="1">
    <location>
        <begin position="25"/>
        <end position="40"/>
    </location>
</feature>
<dbReference type="STRING" id="196109.A0A136IZU3"/>
<feature type="compositionally biased region" description="Basic and acidic residues" evidence="1">
    <location>
        <begin position="429"/>
        <end position="439"/>
    </location>
</feature>
<feature type="compositionally biased region" description="Low complexity" evidence="1">
    <location>
        <begin position="14"/>
        <end position="24"/>
    </location>
</feature>
<reference evidence="3" key="1">
    <citation type="submission" date="2016-02" db="EMBL/GenBank/DDBJ databases">
        <title>Draft genome sequence of Microdochium bolleyi, a fungal endophyte of beachgrass.</title>
        <authorList>
            <consortium name="DOE Joint Genome Institute"/>
            <person name="David A.S."/>
            <person name="May G."/>
            <person name="Haridas S."/>
            <person name="Lim J."/>
            <person name="Wang M."/>
            <person name="Labutti K."/>
            <person name="Lipzen A."/>
            <person name="Barry K."/>
            <person name="Grigoriev I.V."/>
        </authorList>
    </citation>
    <scope>NUCLEOTIDE SEQUENCE [LARGE SCALE GENOMIC DNA]</scope>
    <source>
        <strain evidence="3">J235TASD1</strain>
    </source>
</reference>
<name>A0A136IZU3_9PEZI</name>
<feature type="compositionally biased region" description="Low complexity" evidence="1">
    <location>
        <begin position="452"/>
        <end position="465"/>
    </location>
</feature>
<feature type="region of interest" description="Disordered" evidence="1">
    <location>
        <begin position="1"/>
        <end position="135"/>
    </location>
</feature>
<accession>A0A136IZU3</accession>
<keyword evidence="3" id="KW-1185">Reference proteome</keyword>
<feature type="compositionally biased region" description="Pro residues" evidence="1">
    <location>
        <begin position="1"/>
        <end position="13"/>
    </location>
</feature>
<dbReference type="Proteomes" id="UP000070501">
    <property type="component" value="Unassembled WGS sequence"/>
</dbReference>
<dbReference type="AlphaFoldDB" id="A0A136IZU3"/>
<feature type="region of interest" description="Disordered" evidence="1">
    <location>
        <begin position="328"/>
        <end position="514"/>
    </location>
</feature>
<feature type="compositionally biased region" description="Low complexity" evidence="1">
    <location>
        <begin position="90"/>
        <end position="104"/>
    </location>
</feature>
<evidence type="ECO:0000313" key="2">
    <source>
        <dbReference type="EMBL" id="KXJ90491.1"/>
    </source>
</evidence>
<feature type="compositionally biased region" description="Polar residues" evidence="1">
    <location>
        <begin position="173"/>
        <end position="193"/>
    </location>
</feature>
<feature type="compositionally biased region" description="Polar residues" evidence="1">
    <location>
        <begin position="373"/>
        <end position="397"/>
    </location>
</feature>
<sequence>MPLPPPPPCPPPSQSRSQSLNRPMDPAPMMAPPTRRPPPSGVTALGPVPPTPANWVDETPEVRSRTPAGAGLTIDTASASSASTMSPDESLSGSSSAGLSRAGAVRGGEKSIRERRNESRTRHARGGSTVGNLSDIIVPQTNGLARQVSVHKGTPRSGTARVMLDAAEDADSRNSTPRLSASMQPETPTSPYSPNVKKAYAGTPGSGLAMAPKALPTPPPGSRSGSSCSQVQLVPRAMSATPVSARPVGKSDFIAQTPDQFCDGSIERFQLFAQREALAKSDADRVKLFSEFIVSESRIRRERYSVAIGALGSEIFDLTRDLFRPMKAERRDSSASQSNEPTPNPDLSHAGYNRDLRTPGSAPGSAGLPENSPLGNTTPGAQNRDSRQYHPSLSPILSMSVGDNPDDGDSRGRPASRWWESDSVGDGSSRLERSKRESKYMGVSRESLQWDGPGSAGPSSAGPSAWYSSNEYPPEKVGWHETESVGTPQPFRNSLLSLPTPTPHTPSPSHLDMSRLVTLPPPYPRHHPAVNNNHPDLTSIRTQVRVLSDMAELKTMKDTFLQESQKMRKEAAAAAAERKQNLRENLQRELTSGGMSYADAAAIEADSQENETAQAKDIERKDFDRFQTAVVIPLNEMLTERITQATGLLDELKSQLFVSDPDMPQEEGDEKPEVLEKLTLLKWIFEARETLHREIYELLSDRNDRYREMVLMPYRLAKNEEKLQNAVQFFADDAQKRKVAFAAEVLQRTREFRTVVEENVNRGVDMQLNAFWDIAPPLSRVLDKIPGTITKSFLIHIPPSEYDENPEYHHHPLQYLHSLLTHAEKSTYQFIESQTNLQCLLHEVKEAVMIARTKNSEVQGREAHLIEEDRRAEEEYLAQDLKEKVRVVQEQWQDGLGNGMSRVKERVGTWLVQTGGWDDQLEEGGVGDV</sequence>
<evidence type="ECO:0000313" key="3">
    <source>
        <dbReference type="Proteomes" id="UP000070501"/>
    </source>
</evidence>